<evidence type="ECO:0000256" key="7">
    <source>
        <dbReference type="ARBA" id="ARBA00059688"/>
    </source>
</evidence>
<comment type="caution">
    <text evidence="13">The sequence shown here is derived from an EMBL/GenBank/DDBJ whole genome shotgun (WGS) entry which is preliminary data.</text>
</comment>
<dbReference type="SUPFAM" id="SSF50182">
    <property type="entry name" value="Sm-like ribonucleoproteins"/>
    <property type="match status" value="1"/>
</dbReference>
<feature type="domain" description="Mechanosensitive ion channel MscS C-terminal" evidence="11">
    <location>
        <begin position="185"/>
        <end position="268"/>
    </location>
</feature>
<evidence type="ECO:0000256" key="2">
    <source>
        <dbReference type="ARBA" id="ARBA00008017"/>
    </source>
</evidence>
<dbReference type="InterPro" id="IPR045276">
    <property type="entry name" value="YbiO_bact"/>
</dbReference>
<dbReference type="InterPro" id="IPR010920">
    <property type="entry name" value="LSM_dom_sf"/>
</dbReference>
<dbReference type="InterPro" id="IPR049142">
    <property type="entry name" value="MS_channel_1st"/>
</dbReference>
<reference evidence="14" key="1">
    <citation type="submission" date="2015-07" db="EMBL/GenBank/DDBJ databases">
        <title>Fjat-10053 dsm26.</title>
        <authorList>
            <person name="Liu B."/>
            <person name="Wang J."/>
            <person name="Zhu Y."/>
            <person name="Liu G."/>
            <person name="Chen Q."/>
            <person name="Chen Z."/>
            <person name="Lan J."/>
            <person name="Che J."/>
            <person name="Ge C."/>
            <person name="Shi H."/>
            <person name="Pan Z."/>
            <person name="Liu X."/>
        </authorList>
    </citation>
    <scope>NUCLEOTIDE SEQUENCE [LARGE SCALE GENOMIC DNA]</scope>
    <source>
        <strain evidence="14">DSM 26</strain>
    </source>
</reference>
<dbReference type="Pfam" id="PF21088">
    <property type="entry name" value="MS_channel_1st"/>
    <property type="match status" value="1"/>
</dbReference>
<feature type="region of interest" description="Disordered" evidence="8">
    <location>
        <begin position="290"/>
        <end position="317"/>
    </location>
</feature>
<feature type="domain" description="Mechanosensitive ion channel MscS" evidence="10">
    <location>
        <begin position="113"/>
        <end position="177"/>
    </location>
</feature>
<evidence type="ECO:0000256" key="6">
    <source>
        <dbReference type="ARBA" id="ARBA00023136"/>
    </source>
</evidence>
<comment type="subcellular location">
    <subcellularLocation>
        <location evidence="1">Cell membrane</location>
        <topology evidence="1">Multi-pass membrane protein</topology>
    </subcellularLocation>
</comment>
<keyword evidence="14" id="KW-1185">Reference proteome</keyword>
<dbReference type="InterPro" id="IPR049278">
    <property type="entry name" value="MS_channel_C"/>
</dbReference>
<dbReference type="SUPFAM" id="SSF82689">
    <property type="entry name" value="Mechanosensitive channel protein MscS (YggB), C-terminal domain"/>
    <property type="match status" value="1"/>
</dbReference>
<dbReference type="Gene3D" id="2.30.30.60">
    <property type="match status" value="1"/>
</dbReference>
<comment type="function">
    <text evidence="7">May play a role in resistance to osmotic downshock.</text>
</comment>
<keyword evidence="4 9" id="KW-0812">Transmembrane</keyword>
<dbReference type="GO" id="GO:0008381">
    <property type="term" value="F:mechanosensitive monoatomic ion channel activity"/>
    <property type="evidence" value="ECO:0007669"/>
    <property type="project" value="InterPro"/>
</dbReference>
<dbReference type="FunFam" id="1.10.287.1260:FF:000005">
    <property type="entry name" value="Mechanosensitive ion channel family protein"/>
    <property type="match status" value="1"/>
</dbReference>
<keyword evidence="3" id="KW-1003">Cell membrane</keyword>
<evidence type="ECO:0000313" key="14">
    <source>
        <dbReference type="Proteomes" id="UP000036780"/>
    </source>
</evidence>
<feature type="transmembrane region" description="Helical" evidence="9">
    <location>
        <begin position="67"/>
        <end position="89"/>
    </location>
</feature>
<feature type="transmembrane region" description="Helical" evidence="9">
    <location>
        <begin position="95"/>
        <end position="115"/>
    </location>
</feature>
<proteinExistence type="inferred from homology"/>
<keyword evidence="6 9" id="KW-0472">Membrane</keyword>
<dbReference type="InterPro" id="IPR006685">
    <property type="entry name" value="MscS_channel_2nd"/>
</dbReference>
<evidence type="ECO:0000256" key="8">
    <source>
        <dbReference type="SAM" id="MobiDB-lite"/>
    </source>
</evidence>
<evidence type="ECO:0000259" key="12">
    <source>
        <dbReference type="Pfam" id="PF21088"/>
    </source>
</evidence>
<evidence type="ECO:0000256" key="1">
    <source>
        <dbReference type="ARBA" id="ARBA00004651"/>
    </source>
</evidence>
<dbReference type="SUPFAM" id="SSF82861">
    <property type="entry name" value="Mechanosensitive channel protein MscS (YggB), transmembrane region"/>
    <property type="match status" value="1"/>
</dbReference>
<gene>
    <name evidence="13" type="ORF">AFK71_05700</name>
</gene>
<feature type="transmembrane region" description="Helical" evidence="9">
    <location>
        <begin position="20"/>
        <end position="38"/>
    </location>
</feature>
<sequence length="317" mass="35687">MNDAWEYVTGADLWFTIGKGILQIILILVLSYLVVRISRKVVDRLFKKRDKGPIRITERRENTLKKLIKSVVAYVVYFIALIMILDGVFSLEVGALIAGAGVAGLAIGFGAQNLVRDIISGFFIIFEDQFSVGDYVGVAGIEGTVEEIGLRTTKVLSWTGEMHILPNGNVTQVINYSVHNGLAIVDINVPYENSVDDAERLINEVAVTLPDKYEFIVGTPEIIGVQNLEASYFVIRVIAETLPGFQWAAERNIRRDMQDHLYRSGIEIPSPRIVMYSREQKESLLDYSQKQRFEENQDKRQGYPDVESHGEQSPEND</sequence>
<dbReference type="InterPro" id="IPR023408">
    <property type="entry name" value="MscS_beta-dom_sf"/>
</dbReference>
<evidence type="ECO:0000256" key="3">
    <source>
        <dbReference type="ARBA" id="ARBA00022475"/>
    </source>
</evidence>
<dbReference type="EMBL" id="LGTO01000005">
    <property type="protein sequence ID" value="KNE21707.1"/>
    <property type="molecule type" value="Genomic_DNA"/>
</dbReference>
<dbReference type="AlphaFoldDB" id="A0A0L0QT55"/>
<dbReference type="FunFam" id="2.30.30.60:FF:000001">
    <property type="entry name" value="MscS Mechanosensitive ion channel"/>
    <property type="match status" value="1"/>
</dbReference>
<evidence type="ECO:0000259" key="11">
    <source>
        <dbReference type="Pfam" id="PF21082"/>
    </source>
</evidence>
<keyword evidence="5 9" id="KW-1133">Transmembrane helix</keyword>
<dbReference type="GO" id="GO:0005886">
    <property type="term" value="C:plasma membrane"/>
    <property type="evidence" value="ECO:0007669"/>
    <property type="project" value="UniProtKB-SubCell"/>
</dbReference>
<dbReference type="PANTHER" id="PTHR30460:SF0">
    <property type="entry name" value="MODERATE CONDUCTANCE MECHANOSENSITIVE CHANNEL YBIO"/>
    <property type="match status" value="1"/>
</dbReference>
<evidence type="ECO:0000259" key="10">
    <source>
        <dbReference type="Pfam" id="PF00924"/>
    </source>
</evidence>
<dbReference type="InterPro" id="IPR011014">
    <property type="entry name" value="MscS_channel_TM-2"/>
</dbReference>
<protein>
    <submittedName>
        <fullName evidence="13">Mechanosensitive ion channel protein MscS</fullName>
    </submittedName>
</protein>
<dbReference type="Pfam" id="PF00924">
    <property type="entry name" value="MS_channel_2nd"/>
    <property type="match status" value="1"/>
</dbReference>
<comment type="similarity">
    <text evidence="2">Belongs to the MscS (TC 1.A.23) family.</text>
</comment>
<dbReference type="Gene3D" id="1.10.287.1260">
    <property type="match status" value="1"/>
</dbReference>
<evidence type="ECO:0000256" key="9">
    <source>
        <dbReference type="SAM" id="Phobius"/>
    </source>
</evidence>
<dbReference type="Gene3D" id="3.30.70.100">
    <property type="match status" value="1"/>
</dbReference>
<evidence type="ECO:0000256" key="4">
    <source>
        <dbReference type="ARBA" id="ARBA00022692"/>
    </source>
</evidence>
<feature type="domain" description="Mechanosensitive ion channel transmembrane helices 2/3" evidence="12">
    <location>
        <begin position="71"/>
        <end position="112"/>
    </location>
</feature>
<dbReference type="Proteomes" id="UP000036780">
    <property type="component" value="Unassembled WGS sequence"/>
</dbReference>
<dbReference type="PATRIC" id="fig|1473.5.peg.4127"/>
<accession>A0A0L0QT55</accession>
<dbReference type="Pfam" id="PF21082">
    <property type="entry name" value="MS_channel_3rd"/>
    <property type="match status" value="1"/>
</dbReference>
<name>A0A0L0QT55_VIRPA</name>
<organism evidence="13 14">
    <name type="scientific">Virgibacillus pantothenticus</name>
    <dbReference type="NCBI Taxonomy" id="1473"/>
    <lineage>
        <taxon>Bacteria</taxon>
        <taxon>Bacillati</taxon>
        <taxon>Bacillota</taxon>
        <taxon>Bacilli</taxon>
        <taxon>Bacillales</taxon>
        <taxon>Bacillaceae</taxon>
        <taxon>Virgibacillus</taxon>
    </lineage>
</organism>
<dbReference type="InterPro" id="IPR011066">
    <property type="entry name" value="MscS_channel_C_sf"/>
</dbReference>
<evidence type="ECO:0000256" key="5">
    <source>
        <dbReference type="ARBA" id="ARBA00022989"/>
    </source>
</evidence>
<evidence type="ECO:0000313" key="13">
    <source>
        <dbReference type="EMBL" id="KNE21707.1"/>
    </source>
</evidence>
<dbReference type="PANTHER" id="PTHR30460">
    <property type="entry name" value="MODERATE CONDUCTANCE MECHANOSENSITIVE CHANNEL YBIO"/>
    <property type="match status" value="1"/>
</dbReference>